<feature type="domain" description="Hemicentin-1-like von Willebrand factor A" evidence="7">
    <location>
        <begin position="2017"/>
        <end position="2065"/>
    </location>
</feature>
<feature type="domain" description="VWA7 N-terminal" evidence="8">
    <location>
        <begin position="988"/>
        <end position="1103"/>
    </location>
</feature>
<dbReference type="Pfam" id="PF25107">
    <property type="entry name" value="VWA7_N"/>
    <property type="match status" value="3"/>
</dbReference>
<dbReference type="InterPro" id="IPR056475">
    <property type="entry name" value="GBD_Hemicentin/VWA7"/>
</dbReference>
<evidence type="ECO:0000256" key="5">
    <source>
        <dbReference type="SAM" id="MobiDB-lite"/>
    </source>
</evidence>
<feature type="compositionally biased region" description="Polar residues" evidence="5">
    <location>
        <begin position="1949"/>
        <end position="1972"/>
    </location>
</feature>
<keyword evidence="2" id="KW-0964">Secreted</keyword>
<name>A0A8X7XKN9_POLSE</name>
<protein>
    <submittedName>
        <fullName evidence="9">VWA7 protein</fullName>
    </submittedName>
</protein>
<feature type="domain" description="Hemicentin-1-like von Willebrand factor A" evidence="7">
    <location>
        <begin position="338"/>
        <end position="494"/>
    </location>
</feature>
<evidence type="ECO:0000256" key="3">
    <source>
        <dbReference type="ARBA" id="ARBA00022729"/>
    </source>
</evidence>
<organism evidence="9 10">
    <name type="scientific">Polypterus senegalus</name>
    <name type="common">Senegal bichir</name>
    <dbReference type="NCBI Taxonomy" id="55291"/>
    <lineage>
        <taxon>Eukaryota</taxon>
        <taxon>Metazoa</taxon>
        <taxon>Chordata</taxon>
        <taxon>Craniata</taxon>
        <taxon>Vertebrata</taxon>
        <taxon>Euteleostomi</taxon>
        <taxon>Actinopterygii</taxon>
        <taxon>Polypteriformes</taxon>
        <taxon>Polypteridae</taxon>
        <taxon>Polypterus</taxon>
    </lineage>
</organism>
<dbReference type="Gene3D" id="3.40.50.410">
    <property type="entry name" value="von Willebrand factor, type A domain"/>
    <property type="match status" value="2"/>
</dbReference>
<keyword evidence="10" id="KW-1185">Reference proteome</keyword>
<feature type="non-terminal residue" evidence="9">
    <location>
        <position position="1"/>
    </location>
</feature>
<evidence type="ECO:0000256" key="2">
    <source>
        <dbReference type="ARBA" id="ARBA00022525"/>
    </source>
</evidence>
<reference evidence="9 10" key="1">
    <citation type="journal article" date="2021" name="Cell">
        <title>Tracing the genetic footprints of vertebrate landing in non-teleost ray-finned fishes.</title>
        <authorList>
            <person name="Bi X."/>
            <person name="Wang K."/>
            <person name="Yang L."/>
            <person name="Pan H."/>
            <person name="Jiang H."/>
            <person name="Wei Q."/>
            <person name="Fang M."/>
            <person name="Yu H."/>
            <person name="Zhu C."/>
            <person name="Cai Y."/>
            <person name="He Y."/>
            <person name="Gan X."/>
            <person name="Zeng H."/>
            <person name="Yu D."/>
            <person name="Zhu Y."/>
            <person name="Jiang H."/>
            <person name="Qiu Q."/>
            <person name="Yang H."/>
            <person name="Zhang Y.E."/>
            <person name="Wang W."/>
            <person name="Zhu M."/>
            <person name="He S."/>
            <person name="Zhang G."/>
        </authorList>
    </citation>
    <scope>NUCLEOTIDE SEQUENCE [LARGE SCALE GENOMIC DNA]</scope>
    <source>
        <strain evidence="9">Bchr_013</strain>
    </source>
</reference>
<feature type="domain" description="VWA7 N-terminal" evidence="8">
    <location>
        <begin position="1770"/>
        <end position="1990"/>
    </location>
</feature>
<keyword evidence="4" id="KW-0325">Glycoprotein</keyword>
<feature type="domain" description="Hemicentin/VWA7 galactose-binding" evidence="6">
    <location>
        <begin position="1364"/>
        <end position="1458"/>
    </location>
</feature>
<dbReference type="GO" id="GO:0005576">
    <property type="term" value="C:extracellular region"/>
    <property type="evidence" value="ECO:0007669"/>
    <property type="project" value="UniProtKB-SubCell"/>
</dbReference>
<dbReference type="InterPro" id="IPR036465">
    <property type="entry name" value="vWFA_dom_sf"/>
</dbReference>
<dbReference type="PANTHER" id="PTHR14905:SF21">
    <property type="entry name" value="VWFA DOMAIN-CONTAINING PROTEIN"/>
    <property type="match status" value="1"/>
</dbReference>
<dbReference type="InterPro" id="IPR056862">
    <property type="entry name" value="VWA7_N"/>
</dbReference>
<feature type="non-terminal residue" evidence="9">
    <location>
        <position position="2070"/>
    </location>
</feature>
<evidence type="ECO:0000259" key="7">
    <source>
        <dbReference type="Pfam" id="PF25106"/>
    </source>
</evidence>
<evidence type="ECO:0000313" key="9">
    <source>
        <dbReference type="EMBL" id="KAG2470388.1"/>
    </source>
</evidence>
<feature type="domain" description="Hemicentin/VWA7 galactose-binding" evidence="6">
    <location>
        <begin position="522"/>
        <end position="602"/>
    </location>
</feature>
<dbReference type="CDD" id="cd00198">
    <property type="entry name" value="vWFA"/>
    <property type="match status" value="2"/>
</dbReference>
<proteinExistence type="predicted"/>
<dbReference type="Proteomes" id="UP000886611">
    <property type="component" value="Unassembled WGS sequence"/>
</dbReference>
<dbReference type="InterPro" id="IPR052577">
    <property type="entry name" value="VWA7"/>
</dbReference>
<evidence type="ECO:0000256" key="4">
    <source>
        <dbReference type="ARBA" id="ARBA00023180"/>
    </source>
</evidence>
<gene>
    <name evidence="9" type="primary">Vwa7</name>
    <name evidence="9" type="ORF">GTO96_0006616</name>
</gene>
<dbReference type="Pfam" id="PF25106">
    <property type="entry name" value="VWA_4"/>
    <property type="match status" value="3"/>
</dbReference>
<feature type="region of interest" description="Disordered" evidence="5">
    <location>
        <begin position="1938"/>
        <end position="1972"/>
    </location>
</feature>
<evidence type="ECO:0000313" key="10">
    <source>
        <dbReference type="Proteomes" id="UP000886611"/>
    </source>
</evidence>
<evidence type="ECO:0000256" key="1">
    <source>
        <dbReference type="ARBA" id="ARBA00004613"/>
    </source>
</evidence>
<evidence type="ECO:0000259" key="8">
    <source>
        <dbReference type="Pfam" id="PF25107"/>
    </source>
</evidence>
<sequence>MRECLKAVSADCGGHVFPLTVELHSGCSQTPLGSQQKVTQPSINPVPPAVRSYPGLQLQLFMPKAKLLQQGDSLCHEDKKTIWRRPAGAKRALSFGQLDEADVSPNQFVQAIQNIVSGNNEVERLHAQESDYHFHCEQIATSITLFQQYRDGIFTQIKQSKDKMDLNAYEMARLETGTALHILQKFYSNTNWVEMGKRTPYRRLVKASDPVFPIASSATKTCKDCLPTESGSLKCSGNLLVDNLLTSGYKKSETCATKPKGKCGHGGKYDETRLQSPTGGINKETANPELSPHSNLHYKAAQLAEDATVEFFVGPGFGFLDSLGPSVFRKFFNLQGYSLTFVIDTTGSMSGEIELVKTTCINIIKKFVNSPDAPYNYVLVPFNDPSFGPAIVTHDVAYFQSQIGALTATGGDDCPEMSMNGLKLALANSEPRSNIFLFTDAGAKDVALLEEVMIQASSVQTQIYPMLTGYCSASGGGVEENEYEKLAKVTGQHYTLVQKGKLNSVLGITELALNSAPAVLVQVTERTKKLLFYVDETLQELSISVKKKNDVPFYFTLLTPGVSSLVNTTNYQVIKVQVTQPGQWAVEMSSLDTYTFEIAGKSLLDFSYKIMEEKNGYVLPIQGRPEKGAEYILSVAVEGDSGKLTLTRVIIFDETGKINKAYDLNKSTDSRGELRVSVPVRFNLTSFMLGIGGKTENGSEFLRSKPHLIHTESISLKLSEGQKSTLTEGTSLNVLVIASNEGPDQTFTFNVKDELSLMRSFNPQSILIAQGQNVTLTATFEAPKPIRQQSSSLVTFTAKGGTSTNYLKSVITVVPEVKEIPDQDPPQYNITQLGDICKGKKKPVQVCKSHTWDLEFQAWDNRSAVSVELGLPAAEIPPVYSLNCSDTIISGVSWASCQYREALAVEQNDSHGQKNMHLHSGLLTLWIGWTFAFFPNRESPDVGPNDLTDEDITTKAILRAVATFMEKNPLPGKPAFKPGELVGLRPLTPTSLFKAYFRANVSPGQFNQAIENIVRGNNDAEHNYAEDSKYYFHCEQIREGIALFQDYRDGVFTQLKESGGKMDISAYETAQFNTGTALHILQKFYSNTNWVEMGRRTPYRHLGKCGHGGIYDKAERESPTGGINKETTNPKLSPHSDLHKVAAQLAEDATVEFFIGPGFGLLDSLGPTIFRKFFNLQGYTLAFVIDTTGSMGSEIELVKTICISIIKKFMNSPDAPYNYVLVPFNDPNFGPAIVTQDVAYLQAQIGALTATGGGDCPEMSMNGLKLALANSEPRSNIFLFTDAGAKDFHLLDEVNMQAFSVQTQIYPMLTGYCSPNGGGVEDNEYEKLAKMTGQHYTLVEKNKLGTVLGITELALNSAPAVLVQVTERTKKLLFNVDETLTELSISVKKKNNVPFYFTLLTPWDTRRRKRAASLNGKVTSLVNTTSFQVVKVPVTKPGQWAVEMSSLDTYTIEIMGKSLLDFSYKIMEKKNGYVLPIQGRPAKGAEYTLSVVVEGDSNKLTLTQIIIFDETGQRSKEYDVNKSTDGLGELRVSVPVRFDLPSFTLGIAGKTEKENGFLRTKPHLIQTESVSLKLAEGQKTKGATSTNYLKNVITVVPKVTEIPDEDPPQYTITKQGDICRGIKKSPRMCKSFFWDISFLAWDTKSAVTVEIGLAADETPKVSSLNCNGTVKSGVHWSSCKYREALAVEQNESHGQKNMHLHSGLLILCIGWAFAFLPNKDSPDLGPNDLTDEDITTKAILRAVATFMEKNPLPGKPAFKPGELVGLRPLTPTSLFKAYFRAKVSPGQFIQAIDNIMKGNDEAELYNEESEYHFHCEKIREGIRLFQDYRDGIITQFKDAGDKADISTYEMARTSTGTALHILQKFYSNTNWVEMGKRTPYRHLVDGAEATFPAASSTMNTCRDCLRMRSGNYDCSRNLLVDDLLTSGYKTSATCPAKPKGKCGHGGLNDETQNESPTGGINKETTNPELSPHSNLHKEAAQLAEDATVEYFIGPGFGFLDSVGPSVFRKFFNLQGYSLTFVIDTTGSMSSEINQVKTISINIIKKFANSPDAPYNYVLVPFRDPGEYQFE</sequence>
<dbReference type="PANTHER" id="PTHR14905">
    <property type="entry name" value="NG37"/>
    <property type="match status" value="1"/>
</dbReference>
<dbReference type="SUPFAM" id="SSF53300">
    <property type="entry name" value="vWA-like"/>
    <property type="match status" value="2"/>
</dbReference>
<comment type="caution">
    <text evidence="9">The sequence shown here is derived from an EMBL/GenBank/DDBJ whole genome shotgun (WGS) entry which is preliminary data.</text>
</comment>
<evidence type="ECO:0000259" key="6">
    <source>
        <dbReference type="Pfam" id="PF23560"/>
    </source>
</evidence>
<keyword evidence="3" id="KW-0732">Signal</keyword>
<dbReference type="InterPro" id="IPR056861">
    <property type="entry name" value="HMCN1-like_VWA"/>
</dbReference>
<feature type="domain" description="VWA7 N-terminal" evidence="8">
    <location>
        <begin position="101"/>
        <end position="311"/>
    </location>
</feature>
<dbReference type="EMBL" id="JAATIS010000094">
    <property type="protein sequence ID" value="KAG2470388.1"/>
    <property type="molecule type" value="Genomic_DNA"/>
</dbReference>
<dbReference type="Pfam" id="PF23560">
    <property type="entry name" value="GBD_Hemicentin"/>
    <property type="match status" value="2"/>
</dbReference>
<comment type="subcellular location">
    <subcellularLocation>
        <location evidence="1">Secreted</location>
    </subcellularLocation>
</comment>
<feature type="domain" description="Hemicentin-1-like von Willebrand factor A" evidence="7">
    <location>
        <begin position="1181"/>
        <end position="1335"/>
    </location>
</feature>
<accession>A0A8X7XKN9</accession>